<dbReference type="PANTHER" id="PTHR43671:SF55">
    <property type="entry name" value="SERINE_THREONINE-PROTEIN KINASE NEK2"/>
    <property type="match status" value="1"/>
</dbReference>
<evidence type="ECO:0000259" key="7">
    <source>
        <dbReference type="PROSITE" id="PS50011"/>
    </source>
</evidence>
<dbReference type="InterPro" id="IPR017441">
    <property type="entry name" value="Protein_kinase_ATP_BS"/>
</dbReference>
<dbReference type="EMBL" id="CAKOAT010234155">
    <property type="protein sequence ID" value="CAH8357580.1"/>
    <property type="molecule type" value="Genomic_DNA"/>
</dbReference>
<comment type="similarity">
    <text evidence="1">Belongs to the protein kinase superfamily. NEK Ser/Thr protein kinase family. NIMA subfamily.</text>
</comment>
<evidence type="ECO:0000256" key="2">
    <source>
        <dbReference type="ARBA" id="ARBA00022679"/>
    </source>
</evidence>
<dbReference type="PROSITE" id="PS50011">
    <property type="entry name" value="PROTEIN_KINASE_DOM"/>
    <property type="match status" value="1"/>
</dbReference>
<evidence type="ECO:0000313" key="9">
    <source>
        <dbReference type="Proteomes" id="UP001642260"/>
    </source>
</evidence>
<evidence type="ECO:0000313" key="8">
    <source>
        <dbReference type="EMBL" id="CAH8357580.1"/>
    </source>
</evidence>
<keyword evidence="4" id="KW-0418">Kinase</keyword>
<dbReference type="PROSITE" id="PS00107">
    <property type="entry name" value="PROTEIN_KINASE_ATP"/>
    <property type="match status" value="1"/>
</dbReference>
<dbReference type="GO" id="GO:0016301">
    <property type="term" value="F:kinase activity"/>
    <property type="evidence" value="ECO:0007669"/>
    <property type="project" value="UniProtKB-KW"/>
</dbReference>
<keyword evidence="5 6" id="KW-0067">ATP-binding</keyword>
<dbReference type="InterPro" id="IPR000719">
    <property type="entry name" value="Prot_kinase_dom"/>
</dbReference>
<dbReference type="AlphaFoldDB" id="A0ABC8KGH1"/>
<feature type="binding site" evidence="6">
    <location>
        <position position="51"/>
    </location>
    <ligand>
        <name>ATP</name>
        <dbReference type="ChEBI" id="CHEBI:30616"/>
    </ligand>
</feature>
<gene>
    <name evidence="8" type="ORF">ERUC_LOCUS23335</name>
</gene>
<evidence type="ECO:0000256" key="6">
    <source>
        <dbReference type="PROSITE-ProRule" id="PRU10141"/>
    </source>
</evidence>
<dbReference type="Proteomes" id="UP001642260">
    <property type="component" value="Unassembled WGS sequence"/>
</dbReference>
<evidence type="ECO:0000256" key="5">
    <source>
        <dbReference type="ARBA" id="ARBA00022840"/>
    </source>
</evidence>
<accession>A0ABC8KGH1</accession>
<sequence>MFQRDSVDEKRGEFQSLSMEHYEVLEQIGKGSFGSAHLVRHKHEKKLYVLKKIRLAQQTGRTRRSAHQEANNAVTKVWGEKLVAPPGMKLKNHVGLVELLDIADTKRGAEIAT</sequence>
<dbReference type="InterPro" id="IPR011009">
    <property type="entry name" value="Kinase-like_dom_sf"/>
</dbReference>
<comment type="caution">
    <text evidence="8">The sequence shown here is derived from an EMBL/GenBank/DDBJ whole genome shotgun (WGS) entry which is preliminary data.</text>
</comment>
<dbReference type="SUPFAM" id="SSF56112">
    <property type="entry name" value="Protein kinase-like (PK-like)"/>
    <property type="match status" value="1"/>
</dbReference>
<keyword evidence="2" id="KW-0808">Transferase</keyword>
<protein>
    <recommendedName>
        <fullName evidence="7">Protein kinase domain-containing protein</fullName>
    </recommendedName>
</protein>
<keyword evidence="9" id="KW-1185">Reference proteome</keyword>
<dbReference type="Gene3D" id="3.30.200.20">
    <property type="entry name" value="Phosphorylase Kinase, domain 1"/>
    <property type="match status" value="1"/>
</dbReference>
<evidence type="ECO:0000256" key="3">
    <source>
        <dbReference type="ARBA" id="ARBA00022741"/>
    </source>
</evidence>
<evidence type="ECO:0000256" key="4">
    <source>
        <dbReference type="ARBA" id="ARBA00022777"/>
    </source>
</evidence>
<dbReference type="PANTHER" id="PTHR43671">
    <property type="entry name" value="SERINE/THREONINE-PROTEIN KINASE NEK"/>
    <property type="match status" value="1"/>
</dbReference>
<dbReference type="InterPro" id="IPR050660">
    <property type="entry name" value="NEK_Ser/Thr_kinase"/>
</dbReference>
<feature type="domain" description="Protein kinase" evidence="7">
    <location>
        <begin position="22"/>
        <end position="113"/>
    </location>
</feature>
<dbReference type="GO" id="GO:0005524">
    <property type="term" value="F:ATP binding"/>
    <property type="evidence" value="ECO:0007669"/>
    <property type="project" value="UniProtKB-UniRule"/>
</dbReference>
<name>A0ABC8KGH1_ERUVS</name>
<keyword evidence="3 6" id="KW-0547">Nucleotide-binding</keyword>
<proteinExistence type="inferred from homology"/>
<organism evidence="8 9">
    <name type="scientific">Eruca vesicaria subsp. sativa</name>
    <name type="common">Garden rocket</name>
    <name type="synonym">Eruca sativa</name>
    <dbReference type="NCBI Taxonomy" id="29727"/>
    <lineage>
        <taxon>Eukaryota</taxon>
        <taxon>Viridiplantae</taxon>
        <taxon>Streptophyta</taxon>
        <taxon>Embryophyta</taxon>
        <taxon>Tracheophyta</taxon>
        <taxon>Spermatophyta</taxon>
        <taxon>Magnoliopsida</taxon>
        <taxon>eudicotyledons</taxon>
        <taxon>Gunneridae</taxon>
        <taxon>Pentapetalae</taxon>
        <taxon>rosids</taxon>
        <taxon>malvids</taxon>
        <taxon>Brassicales</taxon>
        <taxon>Brassicaceae</taxon>
        <taxon>Brassiceae</taxon>
        <taxon>Eruca</taxon>
    </lineage>
</organism>
<reference evidence="8 9" key="1">
    <citation type="submission" date="2022-03" db="EMBL/GenBank/DDBJ databases">
        <authorList>
            <person name="Macdonald S."/>
            <person name="Ahmed S."/>
            <person name="Newling K."/>
        </authorList>
    </citation>
    <scope>NUCLEOTIDE SEQUENCE [LARGE SCALE GENOMIC DNA]</scope>
</reference>
<evidence type="ECO:0000256" key="1">
    <source>
        <dbReference type="ARBA" id="ARBA00010886"/>
    </source>
</evidence>